<protein>
    <submittedName>
        <fullName evidence="1">Uncharacterized protein</fullName>
    </submittedName>
</protein>
<dbReference type="AlphaFoldDB" id="A0A0F9RWS1"/>
<evidence type="ECO:0000313" key="1">
    <source>
        <dbReference type="EMBL" id="KKN54397.1"/>
    </source>
</evidence>
<accession>A0A0F9RWS1</accession>
<proteinExistence type="predicted"/>
<gene>
    <name evidence="1" type="ORF">LCGC14_0592950</name>
</gene>
<sequence length="407" mass="43427">MPDQFPLAQVPLSGADTLNQQAPAALGSRTLPAQQPGVFGGKLLPERGLLANVLLAGLLGLGAGSQARSAGGALAAGGLAPLQFQLQQRARQREEEAEEERRGQAQTRLDLEGRRVTELEKGGRRAELATFLQSTETIQRIAFAPDKHDADVLQAVGQFLRNVPGDVFTAEEVKNFNPTQQAQFGKKAFFPLPGGKVLFPKDLKAILPSQEIDLLGGKFTLPTARPDQQHAILLDHLDTSSKLTIQNAKGQDATDLGKDLAFDVIDDPRAKINGVTFAPKAQRLLIEEGAKRGYNGETRAAAQNALNGLFTGITASQTPEALTAPRDLPPSDQDKSDIVRGQQGLALGGLTEGNLAKLRQDNSALADHIQLDPNNPGKGKINIQGPLSEEALETIRKLLLTSGITIE</sequence>
<name>A0A0F9RWS1_9ZZZZ</name>
<dbReference type="EMBL" id="LAZR01000931">
    <property type="protein sequence ID" value="KKN54397.1"/>
    <property type="molecule type" value="Genomic_DNA"/>
</dbReference>
<reference evidence="1" key="1">
    <citation type="journal article" date="2015" name="Nature">
        <title>Complex archaea that bridge the gap between prokaryotes and eukaryotes.</title>
        <authorList>
            <person name="Spang A."/>
            <person name="Saw J.H."/>
            <person name="Jorgensen S.L."/>
            <person name="Zaremba-Niedzwiedzka K."/>
            <person name="Martijn J."/>
            <person name="Lind A.E."/>
            <person name="van Eijk R."/>
            <person name="Schleper C."/>
            <person name="Guy L."/>
            <person name="Ettema T.J."/>
        </authorList>
    </citation>
    <scope>NUCLEOTIDE SEQUENCE</scope>
</reference>
<organism evidence="1">
    <name type="scientific">marine sediment metagenome</name>
    <dbReference type="NCBI Taxonomy" id="412755"/>
    <lineage>
        <taxon>unclassified sequences</taxon>
        <taxon>metagenomes</taxon>
        <taxon>ecological metagenomes</taxon>
    </lineage>
</organism>
<comment type="caution">
    <text evidence="1">The sequence shown here is derived from an EMBL/GenBank/DDBJ whole genome shotgun (WGS) entry which is preliminary data.</text>
</comment>